<dbReference type="RefSeq" id="WP_106300006.1">
    <property type="nucleotide sequence ID" value="NZ_PVWO01000017.1"/>
</dbReference>
<evidence type="ECO:0000313" key="6">
    <source>
        <dbReference type="Proteomes" id="UP000238937"/>
    </source>
</evidence>
<dbReference type="SUPFAM" id="SSF48452">
    <property type="entry name" value="TPR-like"/>
    <property type="match status" value="1"/>
</dbReference>
<keyword evidence="6" id="KW-1185">Reference proteome</keyword>
<keyword evidence="4" id="KW-1133">Transmembrane helix</keyword>
<proteinExistence type="predicted"/>
<dbReference type="Gene3D" id="1.25.40.10">
    <property type="entry name" value="Tetratricopeptide repeat domain"/>
    <property type="match status" value="2"/>
</dbReference>
<evidence type="ECO:0000256" key="4">
    <source>
        <dbReference type="SAM" id="Phobius"/>
    </source>
</evidence>
<keyword evidence="2" id="KW-0802">TPR repeat</keyword>
<protein>
    <submittedName>
        <fullName evidence="5">Tfp pilus assembly protein PilF</fullName>
    </submittedName>
</protein>
<feature type="region of interest" description="Disordered" evidence="3">
    <location>
        <begin position="256"/>
        <end position="283"/>
    </location>
</feature>
<gene>
    <name evidence="5" type="ORF">C7B77_02540</name>
</gene>
<dbReference type="Proteomes" id="UP000238937">
    <property type="component" value="Unassembled WGS sequence"/>
</dbReference>
<organism evidence="5 6">
    <name type="scientific">Chamaesiphon polymorphus CCALA 037</name>
    <dbReference type="NCBI Taxonomy" id="2107692"/>
    <lineage>
        <taxon>Bacteria</taxon>
        <taxon>Bacillati</taxon>
        <taxon>Cyanobacteriota</taxon>
        <taxon>Cyanophyceae</taxon>
        <taxon>Gomontiellales</taxon>
        <taxon>Chamaesiphonaceae</taxon>
        <taxon>Chamaesiphon</taxon>
    </lineage>
</organism>
<keyword evidence="1" id="KW-0677">Repeat</keyword>
<name>A0A2T1GM73_9CYAN</name>
<dbReference type="InterPro" id="IPR011990">
    <property type="entry name" value="TPR-like_helical_dom_sf"/>
</dbReference>
<reference evidence="5 6" key="1">
    <citation type="submission" date="2018-03" db="EMBL/GenBank/DDBJ databases">
        <title>The ancient ancestry and fast evolution of plastids.</title>
        <authorList>
            <person name="Moore K.R."/>
            <person name="Magnabosco C."/>
            <person name="Momper L."/>
            <person name="Gold D.A."/>
            <person name="Bosak T."/>
            <person name="Fournier G.P."/>
        </authorList>
    </citation>
    <scope>NUCLEOTIDE SEQUENCE [LARGE SCALE GENOMIC DNA]</scope>
    <source>
        <strain evidence="5 6">CCALA 037</strain>
    </source>
</reference>
<dbReference type="InterPro" id="IPR050498">
    <property type="entry name" value="Ycf3"/>
</dbReference>
<comment type="caution">
    <text evidence="5">The sequence shown here is derived from an EMBL/GenBank/DDBJ whole genome shotgun (WGS) entry which is preliminary data.</text>
</comment>
<dbReference type="OrthoDB" id="581415at2"/>
<keyword evidence="4" id="KW-0472">Membrane</keyword>
<dbReference type="EMBL" id="PVWO01000017">
    <property type="protein sequence ID" value="PSB58995.1"/>
    <property type="molecule type" value="Genomic_DNA"/>
</dbReference>
<keyword evidence="4" id="KW-0812">Transmembrane</keyword>
<dbReference type="AlphaFoldDB" id="A0A2T1GM73"/>
<dbReference type="Pfam" id="PF13429">
    <property type="entry name" value="TPR_15"/>
    <property type="match status" value="1"/>
</dbReference>
<feature type="transmembrane region" description="Helical" evidence="4">
    <location>
        <begin position="7"/>
        <end position="29"/>
    </location>
</feature>
<evidence type="ECO:0000256" key="2">
    <source>
        <dbReference type="ARBA" id="ARBA00022803"/>
    </source>
</evidence>
<dbReference type="PANTHER" id="PTHR44858:SF1">
    <property type="entry name" value="UDP-N-ACETYLGLUCOSAMINE--PEPTIDE N-ACETYLGLUCOSAMINYLTRANSFERASE SPINDLY-RELATED"/>
    <property type="match status" value="1"/>
</dbReference>
<dbReference type="PANTHER" id="PTHR44858">
    <property type="entry name" value="TETRATRICOPEPTIDE REPEAT PROTEIN 6"/>
    <property type="match status" value="1"/>
</dbReference>
<sequence>MLNRHRWVINLVVAVSLLALTGFSLFPLFNFVLDGGAAVATQSNRLSVAQTSQLQAQINGYTQVLQKEPENQVALKGLLDARLQLGDIKGSLVPLEKIAALNPQTPNYTVLVAQTKQYLGDIEGATASYRTVLAIQPQNINALQGLVSLLIDAKRPEAAMGAVQNALKTISADADATPIKLLMAQIYLSQQRNADALGIYDAAIEANKQDFRPVLAKALVFKQMGNLTQAQSLMSTAVDLAPAEYKDRIKELVQATQPPKVTSVPSTVAPAPNNSTAAPQVAK</sequence>
<evidence type="ECO:0000256" key="1">
    <source>
        <dbReference type="ARBA" id="ARBA00022737"/>
    </source>
</evidence>
<evidence type="ECO:0000256" key="3">
    <source>
        <dbReference type="SAM" id="MobiDB-lite"/>
    </source>
</evidence>
<accession>A0A2T1GM73</accession>
<evidence type="ECO:0000313" key="5">
    <source>
        <dbReference type="EMBL" id="PSB58995.1"/>
    </source>
</evidence>